<organism evidence="5 6">
    <name type="scientific">Mya arenaria</name>
    <name type="common">Soft-shell clam</name>
    <dbReference type="NCBI Taxonomy" id="6604"/>
    <lineage>
        <taxon>Eukaryota</taxon>
        <taxon>Metazoa</taxon>
        <taxon>Spiralia</taxon>
        <taxon>Lophotrochozoa</taxon>
        <taxon>Mollusca</taxon>
        <taxon>Bivalvia</taxon>
        <taxon>Autobranchia</taxon>
        <taxon>Heteroconchia</taxon>
        <taxon>Euheterodonta</taxon>
        <taxon>Imparidentia</taxon>
        <taxon>Neoheterodontei</taxon>
        <taxon>Myida</taxon>
        <taxon>Myoidea</taxon>
        <taxon>Myidae</taxon>
        <taxon>Mya</taxon>
    </lineage>
</organism>
<dbReference type="InterPro" id="IPR006703">
    <property type="entry name" value="G_AIG1"/>
</dbReference>
<dbReference type="Gene3D" id="3.40.50.300">
    <property type="entry name" value="P-loop containing nucleotide triphosphate hydrolases"/>
    <property type="match status" value="1"/>
</dbReference>
<dbReference type="Pfam" id="PF04548">
    <property type="entry name" value="AIG1"/>
    <property type="match status" value="1"/>
</dbReference>
<evidence type="ECO:0000313" key="6">
    <source>
        <dbReference type="Proteomes" id="UP001164746"/>
    </source>
</evidence>
<dbReference type="PANTHER" id="PTHR10903:SF184">
    <property type="entry name" value="GTP-BINDING PROTEIN A"/>
    <property type="match status" value="1"/>
</dbReference>
<dbReference type="EMBL" id="CP111020">
    <property type="protein sequence ID" value="WAR14380.1"/>
    <property type="molecule type" value="Genomic_DNA"/>
</dbReference>
<dbReference type="InterPro" id="IPR045058">
    <property type="entry name" value="GIMA/IAN/Toc"/>
</dbReference>
<dbReference type="PANTHER" id="PTHR10903">
    <property type="entry name" value="GTPASE, IMAP FAMILY MEMBER-RELATED"/>
    <property type="match status" value="1"/>
</dbReference>
<accession>A0ABY7EYE2</accession>
<evidence type="ECO:0000256" key="1">
    <source>
        <dbReference type="ARBA" id="ARBA00008535"/>
    </source>
</evidence>
<keyword evidence="3" id="KW-0342">GTP-binding</keyword>
<dbReference type="SUPFAM" id="SSF52540">
    <property type="entry name" value="P-loop containing nucleoside triphosphate hydrolases"/>
    <property type="match status" value="1"/>
</dbReference>
<proteinExistence type="inferred from homology"/>
<dbReference type="PROSITE" id="PS51720">
    <property type="entry name" value="G_AIG1"/>
    <property type="match status" value="1"/>
</dbReference>
<protein>
    <submittedName>
        <fullName evidence="5">GIMA9-like protein</fullName>
    </submittedName>
</protein>
<sequence length="266" mass="29895">MSTRVEDFEILTTSDEETFEVPRRRLQQASGEIYIYEREDEKMEVAGTTLWCIQKLEDDNVYMLTVAPGSASVEDIRLLLVGKTGHGKSATANSILGLQKGHDGSFLEELSSFSVTQDAERKKGLRFGRVIEVVDTPGFCDTKLTENHIREAVLKAISLTLPGFSAVGFVLKPERFSDELVKAVKLFIEIFGDNVKNFLFIILTHMQDKESADKYLANCHESLEELKRLCTGGKIVLIDNDCKEEGKKDQQVQSIIDAIDSIKRRN</sequence>
<keyword evidence="6" id="KW-1185">Reference proteome</keyword>
<evidence type="ECO:0000256" key="3">
    <source>
        <dbReference type="ARBA" id="ARBA00023134"/>
    </source>
</evidence>
<comment type="similarity">
    <text evidence="1">Belongs to the TRAFAC class TrmE-Era-EngA-EngB-Septin-like GTPase superfamily. AIG1/Toc34/Toc159-like paraseptin GTPase family. IAN subfamily.</text>
</comment>
<dbReference type="Proteomes" id="UP001164746">
    <property type="component" value="Chromosome 9"/>
</dbReference>
<evidence type="ECO:0000313" key="5">
    <source>
        <dbReference type="EMBL" id="WAR14380.1"/>
    </source>
</evidence>
<dbReference type="InterPro" id="IPR027417">
    <property type="entry name" value="P-loop_NTPase"/>
</dbReference>
<feature type="domain" description="AIG1-type G" evidence="4">
    <location>
        <begin position="73"/>
        <end position="266"/>
    </location>
</feature>
<gene>
    <name evidence="5" type="ORF">MAR_004485</name>
</gene>
<evidence type="ECO:0000256" key="2">
    <source>
        <dbReference type="ARBA" id="ARBA00022741"/>
    </source>
</evidence>
<keyword evidence="2" id="KW-0547">Nucleotide-binding</keyword>
<reference evidence="5" key="1">
    <citation type="submission" date="2022-11" db="EMBL/GenBank/DDBJ databases">
        <title>Centuries of genome instability and evolution in soft-shell clam transmissible cancer (bioRxiv).</title>
        <authorList>
            <person name="Hart S.F.M."/>
            <person name="Yonemitsu M.A."/>
            <person name="Giersch R.M."/>
            <person name="Beal B.F."/>
            <person name="Arriagada G."/>
            <person name="Davis B.W."/>
            <person name="Ostrander E.A."/>
            <person name="Goff S.P."/>
            <person name="Metzger M.J."/>
        </authorList>
    </citation>
    <scope>NUCLEOTIDE SEQUENCE</scope>
    <source>
        <strain evidence="5">MELC-2E11</strain>
        <tissue evidence="5">Siphon/mantle</tissue>
    </source>
</reference>
<name>A0ABY7EYE2_MYAAR</name>
<evidence type="ECO:0000259" key="4">
    <source>
        <dbReference type="PROSITE" id="PS51720"/>
    </source>
</evidence>